<dbReference type="SUPFAM" id="SSF53335">
    <property type="entry name" value="S-adenosyl-L-methionine-dependent methyltransferases"/>
    <property type="match status" value="1"/>
</dbReference>
<dbReference type="PANTHER" id="PTHR43591:SF10">
    <property type="entry name" value="ABC TRANSMEMBRANE TYPE-1 DOMAIN-CONTAINING PROTEIN-RELATED"/>
    <property type="match status" value="1"/>
</dbReference>
<accession>A0AAN6F3D6</accession>
<reference evidence="2" key="1">
    <citation type="submission" date="2023-01" db="EMBL/GenBank/DDBJ databases">
        <title>Exophiala dermititidis isolated from Cystic Fibrosis Patient.</title>
        <authorList>
            <person name="Kurbessoian T."/>
            <person name="Crocker A."/>
            <person name="Murante D."/>
            <person name="Hogan D.A."/>
            <person name="Stajich J.E."/>
        </authorList>
    </citation>
    <scope>NUCLEOTIDE SEQUENCE</scope>
    <source>
        <strain evidence="2">Ex8</strain>
    </source>
</reference>
<dbReference type="PANTHER" id="PTHR43591">
    <property type="entry name" value="METHYLTRANSFERASE"/>
    <property type="match status" value="1"/>
</dbReference>
<evidence type="ECO:0008006" key="4">
    <source>
        <dbReference type="Google" id="ProtNLM"/>
    </source>
</evidence>
<evidence type="ECO:0000256" key="1">
    <source>
        <dbReference type="SAM" id="MobiDB-lite"/>
    </source>
</evidence>
<feature type="compositionally biased region" description="Polar residues" evidence="1">
    <location>
        <begin position="1"/>
        <end position="10"/>
    </location>
</feature>
<dbReference type="InterPro" id="IPR029063">
    <property type="entry name" value="SAM-dependent_MTases_sf"/>
</dbReference>
<name>A0AAN6F3D6_EXODE</name>
<evidence type="ECO:0000313" key="2">
    <source>
        <dbReference type="EMBL" id="KAJ8996008.1"/>
    </source>
</evidence>
<feature type="region of interest" description="Disordered" evidence="1">
    <location>
        <begin position="1"/>
        <end position="30"/>
    </location>
</feature>
<dbReference type="Gene3D" id="3.40.50.150">
    <property type="entry name" value="Vaccinia Virus protein VP39"/>
    <property type="match status" value="1"/>
</dbReference>
<dbReference type="EMBL" id="JAJGCB010000001">
    <property type="protein sequence ID" value="KAJ8996008.1"/>
    <property type="molecule type" value="Genomic_DNA"/>
</dbReference>
<dbReference type="Proteomes" id="UP001161757">
    <property type="component" value="Unassembled WGS sequence"/>
</dbReference>
<evidence type="ECO:0000313" key="3">
    <source>
        <dbReference type="Proteomes" id="UP001161757"/>
    </source>
</evidence>
<dbReference type="Pfam" id="PF13489">
    <property type="entry name" value="Methyltransf_23"/>
    <property type="match status" value="1"/>
</dbReference>
<proteinExistence type="predicted"/>
<dbReference type="GO" id="GO:0008168">
    <property type="term" value="F:methyltransferase activity"/>
    <property type="evidence" value="ECO:0007669"/>
    <property type="project" value="TreeGrafter"/>
</dbReference>
<gene>
    <name evidence="2" type="ORF">HRR80_000753</name>
</gene>
<dbReference type="CDD" id="cd02440">
    <property type="entry name" value="AdoMet_MTases"/>
    <property type="match status" value="1"/>
</dbReference>
<protein>
    <recommendedName>
        <fullName evidence="4">S-adenosyl-L-methionine-dependent methyltransferase</fullName>
    </recommendedName>
</protein>
<comment type="caution">
    <text evidence="2">The sequence shown here is derived from an EMBL/GenBank/DDBJ whole genome shotgun (WGS) entry which is preliminary data.</text>
</comment>
<organism evidence="2 3">
    <name type="scientific">Exophiala dermatitidis</name>
    <name type="common">Black yeast-like fungus</name>
    <name type="synonym">Wangiella dermatitidis</name>
    <dbReference type="NCBI Taxonomy" id="5970"/>
    <lineage>
        <taxon>Eukaryota</taxon>
        <taxon>Fungi</taxon>
        <taxon>Dikarya</taxon>
        <taxon>Ascomycota</taxon>
        <taxon>Pezizomycotina</taxon>
        <taxon>Eurotiomycetes</taxon>
        <taxon>Chaetothyriomycetidae</taxon>
        <taxon>Chaetothyriales</taxon>
        <taxon>Herpotrichiellaceae</taxon>
        <taxon>Exophiala</taxon>
    </lineage>
</organism>
<sequence>MAHSARTSQGEEYMTEATEDSGYYEDISPGTESVPASIYDHRFENGRRYHAYKEGSYFMPNDEPEQQRLNMQHHAEYLALGRRNLLAPIVHPRRILDLGTGTGIWAVEMGDQFPSAEIVGLDLSPIQPSAVPPNVKFEVDDVEDNWTFPNSCFDLIFSRDMLAGSIVDFRRYFEQAYRHCRPGGYFEIHERQITQIRSDQYPASEDSSIKQWCDLMNQGIQVVGRRLDLDPNDIADLLHEIGFEHVTVTTYQQPIGQWPEDLVLRQSGALQLLALLEGMEGLSLAVFSRCLHWSKADTEILLERTRRELTVQRACYYCSGFVIHAHKPEVP</sequence>
<dbReference type="AlphaFoldDB" id="A0AAN6F3D6"/>
<feature type="compositionally biased region" description="Acidic residues" evidence="1">
    <location>
        <begin position="13"/>
        <end position="23"/>
    </location>
</feature>